<gene>
    <name evidence="1" type="ORF">METZ01_LOCUS110024</name>
</gene>
<sequence>MKSKDNNMKKAFVFDFDDTLATTTCKVEVIYDGHWGRDSIVEELTPSEFNTYELKTGESFSFVQFGQLINPVALPLISLAQEVSQENHNVFILSARPSEAVNPITEFLRSLNIEVKSVICVGGKPINIAKEKRTVLMSIIENHDVVYFYDDDKTNIQEADKLEGLKAVRI</sequence>
<reference evidence="1" key="1">
    <citation type="submission" date="2018-05" db="EMBL/GenBank/DDBJ databases">
        <authorList>
            <person name="Lanie J.A."/>
            <person name="Ng W.-L."/>
            <person name="Kazmierczak K.M."/>
            <person name="Andrzejewski T.M."/>
            <person name="Davidsen T.M."/>
            <person name="Wayne K.J."/>
            <person name="Tettelin H."/>
            <person name="Glass J.I."/>
            <person name="Rusch D."/>
            <person name="Podicherti R."/>
            <person name="Tsui H.-C.T."/>
            <person name="Winkler M.E."/>
        </authorList>
    </citation>
    <scope>NUCLEOTIDE SEQUENCE</scope>
</reference>
<protein>
    <recommendedName>
        <fullName evidence="2">FCP1 homology domain-containing protein</fullName>
    </recommendedName>
</protein>
<accession>A0A381WXK8</accession>
<evidence type="ECO:0000313" key="1">
    <source>
        <dbReference type="EMBL" id="SVA57170.1"/>
    </source>
</evidence>
<dbReference type="InterPro" id="IPR036412">
    <property type="entry name" value="HAD-like_sf"/>
</dbReference>
<proteinExistence type="predicted"/>
<name>A0A381WXK8_9ZZZZ</name>
<dbReference type="EMBL" id="UINC01013195">
    <property type="protein sequence ID" value="SVA57170.1"/>
    <property type="molecule type" value="Genomic_DNA"/>
</dbReference>
<dbReference type="InterPro" id="IPR023214">
    <property type="entry name" value="HAD_sf"/>
</dbReference>
<dbReference type="Gene3D" id="3.40.50.1000">
    <property type="entry name" value="HAD superfamily/HAD-like"/>
    <property type="match status" value="1"/>
</dbReference>
<dbReference type="AlphaFoldDB" id="A0A381WXK8"/>
<organism evidence="1">
    <name type="scientific">marine metagenome</name>
    <dbReference type="NCBI Taxonomy" id="408172"/>
    <lineage>
        <taxon>unclassified sequences</taxon>
        <taxon>metagenomes</taxon>
        <taxon>ecological metagenomes</taxon>
    </lineage>
</organism>
<dbReference type="SUPFAM" id="SSF56784">
    <property type="entry name" value="HAD-like"/>
    <property type="match status" value="1"/>
</dbReference>
<evidence type="ECO:0008006" key="2">
    <source>
        <dbReference type="Google" id="ProtNLM"/>
    </source>
</evidence>